<feature type="signal peptide" evidence="3">
    <location>
        <begin position="1"/>
        <end position="19"/>
    </location>
</feature>
<proteinExistence type="predicted"/>
<dbReference type="InterPro" id="IPR018682">
    <property type="entry name" value="DUF2167_membr"/>
</dbReference>
<keyword evidence="5" id="KW-1185">Reference proteome</keyword>
<accession>A0A6I4I3S4</accession>
<evidence type="ECO:0000256" key="2">
    <source>
        <dbReference type="SAM" id="Phobius"/>
    </source>
</evidence>
<reference evidence="4 5" key="1">
    <citation type="submission" date="2019-12" db="EMBL/GenBank/DDBJ databases">
        <title>Mucilaginibacter sp. HME9299 genome sequencing and assembly.</title>
        <authorList>
            <person name="Kang H."/>
            <person name="Kim H."/>
            <person name="Joh K."/>
        </authorList>
    </citation>
    <scope>NUCLEOTIDE SEQUENCE [LARGE SCALE GENOMIC DNA]</scope>
    <source>
        <strain evidence="4 5">HME9299</strain>
    </source>
</reference>
<feature type="chain" id="PRO_5026270634" evidence="3">
    <location>
        <begin position="20"/>
        <end position="323"/>
    </location>
</feature>
<name>A0A6I4I3S4_9SPHI</name>
<evidence type="ECO:0000313" key="5">
    <source>
        <dbReference type="Proteomes" id="UP000434850"/>
    </source>
</evidence>
<feature type="compositionally biased region" description="Basic and acidic residues" evidence="1">
    <location>
        <begin position="314"/>
        <end position="323"/>
    </location>
</feature>
<feature type="transmembrane region" description="Helical" evidence="2">
    <location>
        <begin position="253"/>
        <end position="275"/>
    </location>
</feature>
<protein>
    <submittedName>
        <fullName evidence="4">DUF2167 domain-containing protein</fullName>
    </submittedName>
</protein>
<evidence type="ECO:0000256" key="1">
    <source>
        <dbReference type="SAM" id="MobiDB-lite"/>
    </source>
</evidence>
<dbReference type="Proteomes" id="UP000434850">
    <property type="component" value="Unassembled WGS sequence"/>
</dbReference>
<dbReference type="AlphaFoldDB" id="A0A6I4I3S4"/>
<dbReference type="Pfam" id="PF09935">
    <property type="entry name" value="DUF2167"/>
    <property type="match status" value="1"/>
</dbReference>
<dbReference type="EMBL" id="WQLA01000001">
    <property type="protein sequence ID" value="MVN89785.1"/>
    <property type="molecule type" value="Genomic_DNA"/>
</dbReference>
<sequence length="323" mass="36349">MIKSFFSLLLVLFTGVSFAQNQSRIDSVEKLFTYQHGTIKLRNGIGTITVPKGFKYLEPVQAERVLTEIWHNPKSQNMSLGFILPEEQGILADHGYVFNLEYDEIGYVKDDDADEIDYDELLTNMQKETEETNAERVKQGYPPISLVGWAAKPYYDANRHILHWAKNIKFGNDSLNTLNYNVRILGRKGVLVLNAIATMNDLNMVKAGIPNVLNIVNFSEGFKYTDFDPKIDNVAAWTIGGLVAGKILAKVGFFALMLKFWKVLAFGVVAAFSFIKKKLFGKKEEEVPLLQEPDNGAADDDESKKEPANNTNENSERPKGEID</sequence>
<feature type="region of interest" description="Disordered" evidence="1">
    <location>
        <begin position="290"/>
        <end position="323"/>
    </location>
</feature>
<dbReference type="RefSeq" id="WP_157539579.1">
    <property type="nucleotide sequence ID" value="NZ_WQLA01000001.1"/>
</dbReference>
<keyword evidence="2" id="KW-1133">Transmembrane helix</keyword>
<keyword evidence="2" id="KW-0812">Transmembrane</keyword>
<keyword evidence="2" id="KW-0472">Membrane</keyword>
<evidence type="ECO:0000313" key="4">
    <source>
        <dbReference type="EMBL" id="MVN89785.1"/>
    </source>
</evidence>
<evidence type="ECO:0000256" key="3">
    <source>
        <dbReference type="SAM" id="SignalP"/>
    </source>
</evidence>
<gene>
    <name evidence="4" type="ORF">GO816_01470</name>
</gene>
<keyword evidence="3" id="KW-0732">Signal</keyword>
<comment type="caution">
    <text evidence="4">The sequence shown here is derived from an EMBL/GenBank/DDBJ whole genome shotgun (WGS) entry which is preliminary data.</text>
</comment>
<organism evidence="4 5">
    <name type="scientific">Mucilaginibacter aquatilis</name>
    <dbReference type="NCBI Taxonomy" id="1517760"/>
    <lineage>
        <taxon>Bacteria</taxon>
        <taxon>Pseudomonadati</taxon>
        <taxon>Bacteroidota</taxon>
        <taxon>Sphingobacteriia</taxon>
        <taxon>Sphingobacteriales</taxon>
        <taxon>Sphingobacteriaceae</taxon>
        <taxon>Mucilaginibacter</taxon>
    </lineage>
</organism>
<dbReference type="OrthoDB" id="196355at2"/>